<evidence type="ECO:0000256" key="1">
    <source>
        <dbReference type="ARBA" id="ARBA00022670"/>
    </source>
</evidence>
<proteinExistence type="predicted"/>
<accession>A0A1F4VHQ4</accession>
<dbReference type="SUPFAM" id="SSF50494">
    <property type="entry name" value="Trypsin-like serine proteases"/>
    <property type="match status" value="1"/>
</dbReference>
<dbReference type="GO" id="GO:0004252">
    <property type="term" value="F:serine-type endopeptidase activity"/>
    <property type="evidence" value="ECO:0007669"/>
    <property type="project" value="InterPro"/>
</dbReference>
<dbReference type="SMART" id="SM00228">
    <property type="entry name" value="PDZ"/>
    <property type="match status" value="1"/>
</dbReference>
<dbReference type="InterPro" id="IPR009003">
    <property type="entry name" value="Peptidase_S1_PA"/>
</dbReference>
<dbReference type="Gene3D" id="2.30.42.10">
    <property type="match status" value="1"/>
</dbReference>
<dbReference type="Proteomes" id="UP000178346">
    <property type="component" value="Unassembled WGS sequence"/>
</dbReference>
<dbReference type="SUPFAM" id="SSF50156">
    <property type="entry name" value="PDZ domain-like"/>
    <property type="match status" value="1"/>
</dbReference>
<keyword evidence="1" id="KW-0645">Protease</keyword>
<dbReference type="InterPro" id="IPR036034">
    <property type="entry name" value="PDZ_sf"/>
</dbReference>
<dbReference type="PANTHER" id="PTHR43343:SF3">
    <property type="entry name" value="PROTEASE DO-LIKE 8, CHLOROPLASTIC"/>
    <property type="match status" value="1"/>
</dbReference>
<comment type="caution">
    <text evidence="4">The sequence shown here is derived from an EMBL/GenBank/DDBJ whole genome shotgun (WGS) entry which is preliminary data.</text>
</comment>
<keyword evidence="2" id="KW-0378">Hydrolase</keyword>
<evidence type="ECO:0000313" key="4">
    <source>
        <dbReference type="EMBL" id="OGC56418.1"/>
    </source>
</evidence>
<gene>
    <name evidence="4" type="ORF">A2976_01190</name>
</gene>
<organism evidence="4 5">
    <name type="scientific">candidate division WWE3 bacterium RIFCSPLOWO2_01_FULL_41_9</name>
    <dbReference type="NCBI Taxonomy" id="1802626"/>
    <lineage>
        <taxon>Bacteria</taxon>
        <taxon>Katanobacteria</taxon>
    </lineage>
</organism>
<dbReference type="PROSITE" id="PS50106">
    <property type="entry name" value="PDZ"/>
    <property type="match status" value="1"/>
</dbReference>
<dbReference type="Pfam" id="PF13180">
    <property type="entry name" value="PDZ_2"/>
    <property type="match status" value="1"/>
</dbReference>
<dbReference type="InterPro" id="IPR051201">
    <property type="entry name" value="Chloro_Bact_Ser_Proteases"/>
</dbReference>
<dbReference type="GO" id="GO:0006508">
    <property type="term" value="P:proteolysis"/>
    <property type="evidence" value="ECO:0007669"/>
    <property type="project" value="UniProtKB-KW"/>
</dbReference>
<dbReference type="InterPro" id="IPR001940">
    <property type="entry name" value="Peptidase_S1C"/>
</dbReference>
<dbReference type="PRINTS" id="PR00834">
    <property type="entry name" value="PROTEASES2C"/>
</dbReference>
<dbReference type="Pfam" id="PF13365">
    <property type="entry name" value="Trypsin_2"/>
    <property type="match status" value="1"/>
</dbReference>
<sequence>MIDVVDVVSPAVVSVVIKTVDFDLFSGPLSTESGIGTGFIVSGNGLIVTNSHVVDSEQGEYSVVLKDGTTYEVENIHLDTSTDLAILEISARGLPTVELGDSEALKVGQQAIAIGNALGRFTNTVTVGIVSGVARELTATSGLGGSSTTYEGAIQTDAALNPGNSGGPLLNSAGQVIGINVATTRGADNIGFAIPVNTLKPILESFLAEGRIIRPYMGVSYTMITKEIASLRRLPEGAFVSRVVVDSPARKAGLERGDIIVKFGGKDVAGDNSLSRLISGSKVGDRVDLVIDRSGQQQDLSVTLEEAPQQ</sequence>
<dbReference type="Gene3D" id="2.40.10.120">
    <property type="match status" value="1"/>
</dbReference>
<dbReference type="PANTHER" id="PTHR43343">
    <property type="entry name" value="PEPTIDASE S12"/>
    <property type="match status" value="1"/>
</dbReference>
<feature type="domain" description="PDZ" evidence="3">
    <location>
        <begin position="217"/>
        <end position="295"/>
    </location>
</feature>
<name>A0A1F4VHQ4_UNCKA</name>
<dbReference type="InterPro" id="IPR001478">
    <property type="entry name" value="PDZ"/>
</dbReference>
<evidence type="ECO:0000313" key="5">
    <source>
        <dbReference type="Proteomes" id="UP000178346"/>
    </source>
</evidence>
<dbReference type="AlphaFoldDB" id="A0A1F4VHQ4"/>
<evidence type="ECO:0000256" key="2">
    <source>
        <dbReference type="ARBA" id="ARBA00022801"/>
    </source>
</evidence>
<evidence type="ECO:0000259" key="3">
    <source>
        <dbReference type="PROSITE" id="PS50106"/>
    </source>
</evidence>
<protein>
    <recommendedName>
        <fullName evidence="3">PDZ domain-containing protein</fullName>
    </recommendedName>
</protein>
<reference evidence="4 5" key="1">
    <citation type="journal article" date="2016" name="Nat. Commun.">
        <title>Thousands of microbial genomes shed light on interconnected biogeochemical processes in an aquifer system.</title>
        <authorList>
            <person name="Anantharaman K."/>
            <person name="Brown C.T."/>
            <person name="Hug L.A."/>
            <person name="Sharon I."/>
            <person name="Castelle C.J."/>
            <person name="Probst A.J."/>
            <person name="Thomas B.C."/>
            <person name="Singh A."/>
            <person name="Wilkins M.J."/>
            <person name="Karaoz U."/>
            <person name="Brodie E.L."/>
            <person name="Williams K.H."/>
            <person name="Hubbard S.S."/>
            <person name="Banfield J.F."/>
        </authorList>
    </citation>
    <scope>NUCLEOTIDE SEQUENCE [LARGE SCALE GENOMIC DNA]</scope>
</reference>
<dbReference type="EMBL" id="MEVJ01000050">
    <property type="protein sequence ID" value="OGC56418.1"/>
    <property type="molecule type" value="Genomic_DNA"/>
</dbReference>